<feature type="signal peptide" evidence="2">
    <location>
        <begin position="1"/>
        <end position="27"/>
    </location>
</feature>
<dbReference type="VEuPathDB" id="FungiDB:CCM_02001"/>
<evidence type="ECO:0000256" key="2">
    <source>
        <dbReference type="SAM" id="SignalP"/>
    </source>
</evidence>
<feature type="region of interest" description="Disordered" evidence="1">
    <location>
        <begin position="129"/>
        <end position="150"/>
    </location>
</feature>
<feature type="chain" id="PRO_5014194076" evidence="2">
    <location>
        <begin position="28"/>
        <end position="150"/>
    </location>
</feature>
<evidence type="ECO:0000313" key="3">
    <source>
        <dbReference type="EMBL" id="ATY60559.1"/>
    </source>
</evidence>
<keyword evidence="2" id="KW-0732">Signal</keyword>
<sequence>MYIFAFASLPLLLVVVDFLFSAVPVSAGEPFLQISTTEAADPILQQSTYQKPVRLVKTHSQPLATRTDVSTKQPIGLGMKATSSTHNRGPGESASSNMTSIHLRLATRERDGSAASDKNMLQQAVRGMRQVDQGGVSRVLSPVAQPQTSH</sequence>
<feature type="compositionally biased region" description="Polar residues" evidence="1">
    <location>
        <begin position="81"/>
        <end position="100"/>
    </location>
</feature>
<dbReference type="EMBL" id="CP023323">
    <property type="protein sequence ID" value="ATY60559.1"/>
    <property type="molecule type" value="Genomic_DNA"/>
</dbReference>
<proteinExistence type="predicted"/>
<evidence type="ECO:0000256" key="1">
    <source>
        <dbReference type="SAM" id="MobiDB-lite"/>
    </source>
</evidence>
<name>A0A2H4SBS3_CORMI</name>
<dbReference type="AlphaFoldDB" id="A0A2H4SBS3"/>
<dbReference type="Proteomes" id="UP000323067">
    <property type="component" value="Chromosome vi"/>
</dbReference>
<gene>
    <name evidence="3" type="ORF">A9K55_006895</name>
</gene>
<dbReference type="VEuPathDB" id="FungiDB:A9K55_006895"/>
<feature type="region of interest" description="Disordered" evidence="1">
    <location>
        <begin position="64"/>
        <end position="102"/>
    </location>
</feature>
<feature type="compositionally biased region" description="Polar residues" evidence="1">
    <location>
        <begin position="64"/>
        <end position="73"/>
    </location>
</feature>
<protein>
    <submittedName>
        <fullName evidence="3">Uncharacterized protein</fullName>
    </submittedName>
</protein>
<reference evidence="3 4" key="1">
    <citation type="journal article" date="2017" name="BMC Genomics">
        <title>Chromosome level assembly and secondary metabolite potential of the parasitic fungus Cordyceps militaris.</title>
        <authorList>
            <person name="Kramer G.J."/>
            <person name="Nodwell J.R."/>
        </authorList>
    </citation>
    <scope>NUCLEOTIDE SEQUENCE [LARGE SCALE GENOMIC DNA]</scope>
    <source>
        <strain evidence="3 4">ATCC 34164</strain>
    </source>
</reference>
<evidence type="ECO:0000313" key="4">
    <source>
        <dbReference type="Proteomes" id="UP000323067"/>
    </source>
</evidence>
<organism evidence="3 4">
    <name type="scientific">Cordyceps militaris</name>
    <name type="common">Caterpillar fungus</name>
    <name type="synonym">Clavaria militaris</name>
    <dbReference type="NCBI Taxonomy" id="73501"/>
    <lineage>
        <taxon>Eukaryota</taxon>
        <taxon>Fungi</taxon>
        <taxon>Dikarya</taxon>
        <taxon>Ascomycota</taxon>
        <taxon>Pezizomycotina</taxon>
        <taxon>Sordariomycetes</taxon>
        <taxon>Hypocreomycetidae</taxon>
        <taxon>Hypocreales</taxon>
        <taxon>Cordycipitaceae</taxon>
        <taxon>Cordyceps</taxon>
    </lineage>
</organism>
<accession>A0A2H4SBS3</accession>